<dbReference type="Pfam" id="PF02949">
    <property type="entry name" value="7tm_6"/>
    <property type="match status" value="1"/>
</dbReference>
<evidence type="ECO:0000256" key="10">
    <source>
        <dbReference type="RuleBase" id="RU351113"/>
    </source>
</evidence>
<keyword evidence="2" id="KW-1003">Cell membrane</keyword>
<reference evidence="11" key="1">
    <citation type="submission" date="2021-01" db="UniProtKB">
        <authorList>
            <consortium name="EnsemblMetazoa"/>
        </authorList>
    </citation>
    <scope>IDENTIFICATION</scope>
</reference>
<dbReference type="Proteomes" id="UP000002358">
    <property type="component" value="Chromosome 1"/>
</dbReference>
<keyword evidence="8 10" id="KW-0675">Receptor</keyword>
<evidence type="ECO:0000313" key="11">
    <source>
        <dbReference type="EnsemblMetazoa" id="XP_016845605"/>
    </source>
</evidence>
<dbReference type="CTD" id="100328564"/>
<organism evidence="11 12">
    <name type="scientific">Nasonia vitripennis</name>
    <name type="common">Parasitic wasp</name>
    <dbReference type="NCBI Taxonomy" id="7425"/>
    <lineage>
        <taxon>Eukaryota</taxon>
        <taxon>Metazoa</taxon>
        <taxon>Ecdysozoa</taxon>
        <taxon>Arthropoda</taxon>
        <taxon>Hexapoda</taxon>
        <taxon>Insecta</taxon>
        <taxon>Pterygota</taxon>
        <taxon>Neoptera</taxon>
        <taxon>Endopterygota</taxon>
        <taxon>Hymenoptera</taxon>
        <taxon>Apocrita</taxon>
        <taxon>Proctotrupomorpha</taxon>
        <taxon>Chalcidoidea</taxon>
        <taxon>Pteromalidae</taxon>
        <taxon>Pteromalinae</taxon>
        <taxon>Nasonia</taxon>
    </lineage>
</organism>
<feature type="transmembrane region" description="Helical" evidence="10">
    <location>
        <begin position="277"/>
        <end position="300"/>
    </location>
</feature>
<keyword evidence="5 10" id="KW-0552">Olfaction</keyword>
<proteinExistence type="inferred from homology"/>
<evidence type="ECO:0000256" key="2">
    <source>
        <dbReference type="ARBA" id="ARBA00022475"/>
    </source>
</evidence>
<comment type="subcellular location">
    <subcellularLocation>
        <location evidence="1 10">Cell membrane</location>
        <topology evidence="1 10">Multi-pass membrane protein</topology>
    </subcellularLocation>
</comment>
<dbReference type="FunCoup" id="A0A7M7M847">
    <property type="interactions" value="83"/>
</dbReference>
<evidence type="ECO:0000256" key="4">
    <source>
        <dbReference type="ARBA" id="ARBA00022692"/>
    </source>
</evidence>
<keyword evidence="3 10" id="KW-0716">Sensory transduction</keyword>
<dbReference type="GO" id="GO:0005549">
    <property type="term" value="F:odorant binding"/>
    <property type="evidence" value="ECO:0007669"/>
    <property type="project" value="InterPro"/>
</dbReference>
<keyword evidence="6 10" id="KW-1133">Transmembrane helix</keyword>
<sequence length="415" mass="48365">MKTQENDLSIEDDIECNYSGYIFKAFHFMGLKLSLKKKTDGFKFVHKLPTTIGILQSIVVFFLQMNFIRDVVQCDSNPPIQIISQVISNIQAGLKQTLLVFKKIEDIQRMLETLGEFWKKYSPDKNYRVVLFRELGKTSSLCKYYFGTLVGIMIAYDVQPLVYFLTYYFEQNATNHTYDLSRRILLVKYPFEITRKSTYCFLLSQEAYLLYITAIYWANGDTLFAQFTTHICLQLKILKYETGKFFNQSNQEGRSDLLILIRRHQELLSMCDMIEDIFSPIIFSTMLLSAINMCVNVIGVTETIAAGSYEETGIYTFIFIATFLQIIFYCVFAETLTEETRSLSDFVYNLEWTSKDYRLRFLIQVIILRAQTPVYCTAYGFFPIGHQKLTSVASKTFEVMYAFQINFKLATVFRS</sequence>
<evidence type="ECO:0000313" key="12">
    <source>
        <dbReference type="Proteomes" id="UP000002358"/>
    </source>
</evidence>
<feature type="transmembrane region" description="Helical" evidence="10">
    <location>
        <begin position="312"/>
        <end position="332"/>
    </location>
</feature>
<keyword evidence="9 10" id="KW-0807">Transducer</keyword>
<evidence type="ECO:0000256" key="6">
    <source>
        <dbReference type="ARBA" id="ARBA00022989"/>
    </source>
</evidence>
<evidence type="ECO:0000256" key="8">
    <source>
        <dbReference type="ARBA" id="ARBA00023170"/>
    </source>
</evidence>
<dbReference type="InterPro" id="IPR004117">
    <property type="entry name" value="7tm6_olfct_rcpt"/>
</dbReference>
<dbReference type="AlphaFoldDB" id="A0A7M7M847"/>
<comment type="caution">
    <text evidence="10">Lacks conserved residue(s) required for the propagation of feature annotation.</text>
</comment>
<keyword evidence="12" id="KW-1185">Reference proteome</keyword>
<name>A0A7M7M847_NASVI</name>
<dbReference type="PANTHER" id="PTHR21137">
    <property type="entry name" value="ODORANT RECEPTOR"/>
    <property type="match status" value="1"/>
</dbReference>
<dbReference type="EnsemblMetazoa" id="XM_016990116">
    <property type="protein sequence ID" value="XP_016845605"/>
    <property type="gene ID" value="GeneID_100328564"/>
</dbReference>
<feature type="transmembrane region" description="Helical" evidence="10">
    <location>
        <begin position="44"/>
        <end position="63"/>
    </location>
</feature>
<dbReference type="PANTHER" id="PTHR21137:SF35">
    <property type="entry name" value="ODORANT RECEPTOR 19A-RELATED"/>
    <property type="match status" value="1"/>
</dbReference>
<dbReference type="GO" id="GO:0007165">
    <property type="term" value="P:signal transduction"/>
    <property type="evidence" value="ECO:0007669"/>
    <property type="project" value="UniProtKB-KW"/>
</dbReference>
<dbReference type="SMR" id="A0A7M7M847"/>
<evidence type="ECO:0000256" key="5">
    <source>
        <dbReference type="ARBA" id="ARBA00022725"/>
    </source>
</evidence>
<dbReference type="GO" id="GO:0004984">
    <property type="term" value="F:olfactory receptor activity"/>
    <property type="evidence" value="ECO:0007669"/>
    <property type="project" value="InterPro"/>
</dbReference>
<evidence type="ECO:0000256" key="3">
    <source>
        <dbReference type="ARBA" id="ARBA00022606"/>
    </source>
</evidence>
<keyword evidence="4 10" id="KW-0812">Transmembrane</keyword>
<protein>
    <recommendedName>
        <fullName evidence="10">Odorant receptor</fullName>
    </recommendedName>
</protein>
<evidence type="ECO:0000256" key="1">
    <source>
        <dbReference type="ARBA" id="ARBA00004651"/>
    </source>
</evidence>
<dbReference type="InParanoid" id="A0A7M7M847"/>
<evidence type="ECO:0000256" key="9">
    <source>
        <dbReference type="ARBA" id="ARBA00023224"/>
    </source>
</evidence>
<dbReference type="GeneID" id="100328564"/>
<dbReference type="RefSeq" id="XP_016845605.1">
    <property type="nucleotide sequence ID" value="XM_016990116.3"/>
</dbReference>
<evidence type="ECO:0000256" key="7">
    <source>
        <dbReference type="ARBA" id="ARBA00023136"/>
    </source>
</evidence>
<dbReference type="OrthoDB" id="8185860at2759"/>
<accession>A0A7M7M847</accession>
<comment type="similarity">
    <text evidence="10">Belongs to the insect chemoreceptor superfamily. Heteromeric odorant receptor channel (TC 1.A.69) family.</text>
</comment>
<keyword evidence="7 10" id="KW-0472">Membrane</keyword>
<dbReference type="GO" id="GO:0005886">
    <property type="term" value="C:plasma membrane"/>
    <property type="evidence" value="ECO:0007669"/>
    <property type="project" value="UniProtKB-SubCell"/>
</dbReference>